<dbReference type="PROSITE" id="PS50977">
    <property type="entry name" value="HTH_TETR_2"/>
    <property type="match status" value="1"/>
</dbReference>
<reference evidence="5" key="1">
    <citation type="submission" date="2012-02" db="EMBL/GenBank/DDBJ databases">
        <title>The complete genome of Frateuria aurantia DSM 6220.</title>
        <authorList>
            <consortium name="US DOE Joint Genome Institute (JGI-PGF)"/>
            <person name="Lucas S."/>
            <person name="Copeland A."/>
            <person name="Lapidus A."/>
            <person name="Glavina del Rio T."/>
            <person name="Dalin E."/>
            <person name="Tice H."/>
            <person name="Bruce D."/>
            <person name="Goodwin L."/>
            <person name="Pitluck S."/>
            <person name="Peters L."/>
            <person name="Ovchinnikova G."/>
            <person name="Teshima H."/>
            <person name="Kyrpides N."/>
            <person name="Mavromatis K."/>
            <person name="Ivanova N."/>
            <person name="Brettin T."/>
            <person name="Detter J.C."/>
            <person name="Han C."/>
            <person name="Larimer F."/>
            <person name="Land M."/>
            <person name="Hauser L."/>
            <person name="Markowitz V."/>
            <person name="Cheng J.-F."/>
            <person name="Hugenholtz P."/>
            <person name="Woyke T."/>
            <person name="Wu D."/>
            <person name="Brambilla E."/>
            <person name="Klenk H.-P."/>
            <person name="Eisen J.A."/>
        </authorList>
    </citation>
    <scope>NUCLEOTIDE SEQUENCE</scope>
    <source>
        <strain evidence="5">DSM 6220</strain>
    </source>
</reference>
<evidence type="ECO:0000256" key="3">
    <source>
        <dbReference type="SAM" id="MobiDB-lite"/>
    </source>
</evidence>
<proteinExistence type="predicted"/>
<sequence length="232" mass="25764">MSSDEPLNSPDTTEEGCPPRSRRGERRRQALLQAARRLFTGQGYEATSLQQIVKEGGGSLSTAYQLFGSKAGIFRAVILEMAIHIREQALSQSLLEQPPAEALPRIAEQLLAFSVDAEVLAIRRQLIAESHAMPELAAELHAWFEEHLYQPIQAYFRRWSHRCDFVVADPEQLASLFMQMCCSWHMHHLLLGVGDRPEPAELARVARAGVELCFSTARERAVVGPGQGASCS</sequence>
<dbReference type="HOGENOM" id="CLU_069356_27_1_6"/>
<keyword evidence="6" id="KW-1185">Reference proteome</keyword>
<keyword evidence="1 2" id="KW-0238">DNA-binding</keyword>
<dbReference type="SUPFAM" id="SSF48498">
    <property type="entry name" value="Tetracyclin repressor-like, C-terminal domain"/>
    <property type="match status" value="1"/>
</dbReference>
<dbReference type="GO" id="GO:0000976">
    <property type="term" value="F:transcription cis-regulatory region binding"/>
    <property type="evidence" value="ECO:0007669"/>
    <property type="project" value="TreeGrafter"/>
</dbReference>
<dbReference type="RefSeq" id="WP_014404509.1">
    <property type="nucleotide sequence ID" value="NC_017033.1"/>
</dbReference>
<dbReference type="SUPFAM" id="SSF46689">
    <property type="entry name" value="Homeodomain-like"/>
    <property type="match status" value="1"/>
</dbReference>
<dbReference type="Pfam" id="PF00440">
    <property type="entry name" value="TetR_N"/>
    <property type="match status" value="1"/>
</dbReference>
<dbReference type="EMBL" id="CP003350">
    <property type="protein sequence ID" value="AFC87507.1"/>
    <property type="molecule type" value="Genomic_DNA"/>
</dbReference>
<evidence type="ECO:0000313" key="6">
    <source>
        <dbReference type="Proteomes" id="UP000005234"/>
    </source>
</evidence>
<dbReference type="InterPro" id="IPR001647">
    <property type="entry name" value="HTH_TetR"/>
</dbReference>
<feature type="domain" description="HTH tetR-type" evidence="4">
    <location>
        <begin position="25"/>
        <end position="85"/>
    </location>
</feature>
<evidence type="ECO:0000256" key="1">
    <source>
        <dbReference type="ARBA" id="ARBA00023125"/>
    </source>
</evidence>
<evidence type="ECO:0000259" key="4">
    <source>
        <dbReference type="PROSITE" id="PS50977"/>
    </source>
</evidence>
<organism evidence="5 6">
    <name type="scientific">Frateuria aurantia (strain ATCC 33424 / DSM 6220 / KCTC 2777 / LMG 1558 / NBRC 3245 / NCIMB 13370)</name>
    <name type="common">Acetobacter aurantius</name>
    <dbReference type="NCBI Taxonomy" id="767434"/>
    <lineage>
        <taxon>Bacteria</taxon>
        <taxon>Pseudomonadati</taxon>
        <taxon>Pseudomonadota</taxon>
        <taxon>Gammaproteobacteria</taxon>
        <taxon>Lysobacterales</taxon>
        <taxon>Rhodanobacteraceae</taxon>
        <taxon>Frateuria</taxon>
    </lineage>
</organism>
<dbReference type="PANTHER" id="PTHR30055">
    <property type="entry name" value="HTH-TYPE TRANSCRIPTIONAL REGULATOR RUTR"/>
    <property type="match status" value="1"/>
</dbReference>
<dbReference type="PANTHER" id="PTHR30055:SF146">
    <property type="entry name" value="HTH-TYPE TRANSCRIPTIONAL DUAL REGULATOR CECR"/>
    <property type="match status" value="1"/>
</dbReference>
<evidence type="ECO:0000313" key="5">
    <source>
        <dbReference type="EMBL" id="AFC87507.1"/>
    </source>
</evidence>
<evidence type="ECO:0000256" key="2">
    <source>
        <dbReference type="PROSITE-ProRule" id="PRU00335"/>
    </source>
</evidence>
<dbReference type="STRING" id="767434.Fraau_3184"/>
<feature type="region of interest" description="Disordered" evidence="3">
    <location>
        <begin position="1"/>
        <end position="27"/>
    </location>
</feature>
<dbReference type="KEGG" id="fau:Fraau_3184"/>
<feature type="DNA-binding region" description="H-T-H motif" evidence="2">
    <location>
        <begin position="48"/>
        <end position="67"/>
    </location>
</feature>
<gene>
    <name evidence="5" type="ordered locus">Fraau_3184</name>
</gene>
<dbReference type="InterPro" id="IPR036271">
    <property type="entry name" value="Tet_transcr_reg_TetR-rel_C_sf"/>
</dbReference>
<feature type="compositionally biased region" description="Polar residues" evidence="3">
    <location>
        <begin position="1"/>
        <end position="11"/>
    </location>
</feature>
<dbReference type="GO" id="GO:0003700">
    <property type="term" value="F:DNA-binding transcription factor activity"/>
    <property type="evidence" value="ECO:0007669"/>
    <property type="project" value="TreeGrafter"/>
</dbReference>
<dbReference type="AlphaFoldDB" id="H8L199"/>
<dbReference type="InterPro" id="IPR050109">
    <property type="entry name" value="HTH-type_TetR-like_transc_reg"/>
</dbReference>
<dbReference type="Pfam" id="PF14246">
    <property type="entry name" value="TetR_C_7"/>
    <property type="match status" value="1"/>
</dbReference>
<dbReference type="InterPro" id="IPR039536">
    <property type="entry name" value="TetR_C_Proteobacteria"/>
</dbReference>
<name>H8L199_FRAAD</name>
<dbReference type="OrthoDB" id="8535430at2"/>
<protein>
    <submittedName>
        <fullName evidence="5">Transcriptional regulator</fullName>
    </submittedName>
</protein>
<dbReference type="eggNOG" id="COG1309">
    <property type="taxonomic scope" value="Bacteria"/>
</dbReference>
<accession>H8L199</accession>
<dbReference type="Gene3D" id="1.10.357.10">
    <property type="entry name" value="Tetracycline Repressor, domain 2"/>
    <property type="match status" value="1"/>
</dbReference>
<dbReference type="InterPro" id="IPR009057">
    <property type="entry name" value="Homeodomain-like_sf"/>
</dbReference>
<dbReference type="Proteomes" id="UP000005234">
    <property type="component" value="Chromosome"/>
</dbReference>